<name>D2Y5T6_9ALPH</name>
<organism evidence="1">
    <name type="scientific">Gallid alphaherpesvirus 2</name>
    <dbReference type="NCBI Taxonomy" id="10390"/>
    <lineage>
        <taxon>Viruses</taxon>
        <taxon>Duplodnaviria</taxon>
        <taxon>Heunggongvirae</taxon>
        <taxon>Peploviricota</taxon>
        <taxon>Herviviricetes</taxon>
        <taxon>Herpesvirales</taxon>
        <taxon>Orthoherpesviridae</taxon>
        <taxon>Alphaherpesvirinae</taxon>
        <taxon>Mardivirus</taxon>
        <taxon>Mardivirus gallidalpha2</taxon>
    </lineage>
</organism>
<protein>
    <submittedName>
        <fullName evidence="1">L1 protein</fullName>
    </submittedName>
</protein>
<sequence length="107" mass="12374">MSTLTNIQARTSMNIWKIPHRRDAYAGVICVKSLLDCNGYPETLFPFCLFTVRHYYIYTGNAAHERANGTRLVRHYKNSLNSRDNLPMASPLCFLYDVALFTRQCHV</sequence>
<accession>D2Y5T6</accession>
<evidence type="ECO:0000313" key="1">
    <source>
        <dbReference type="EMBL" id="ADA83410.1"/>
    </source>
</evidence>
<reference evidence="1" key="1">
    <citation type="submission" date="2009-12" db="EMBL/GenBank/DDBJ databases">
        <title>MDV China vaccine strain 814.</title>
        <authorList>
            <person name="Zhang F."/>
            <person name="Liu C."/>
            <person name="Zhang Y."/>
            <person name="Liu A."/>
            <person name="Yan F."/>
        </authorList>
    </citation>
    <scope>NUCLEOTIDE SEQUENCE</scope>
    <source>
        <strain evidence="1">814</strain>
    </source>
</reference>
<proteinExistence type="predicted"/>
<dbReference type="EMBL" id="GU354326">
    <property type="protein sequence ID" value="ADA83410.1"/>
    <property type="molecule type" value="Genomic_DNA"/>
</dbReference>